<name>A0ABS2PVC2_9BACL</name>
<gene>
    <name evidence="1" type="ORF">JOD45_000200</name>
</gene>
<organism evidence="1 2">
    <name type="scientific">Scopulibacillus daqui</name>
    <dbReference type="NCBI Taxonomy" id="1469162"/>
    <lineage>
        <taxon>Bacteria</taxon>
        <taxon>Bacillati</taxon>
        <taxon>Bacillota</taxon>
        <taxon>Bacilli</taxon>
        <taxon>Bacillales</taxon>
        <taxon>Sporolactobacillaceae</taxon>
        <taxon>Scopulibacillus</taxon>
    </lineage>
</organism>
<sequence>MPQAKEELKALLKQDPRNLTYKGKLRIYELRQLLNDFKKDFRQSKLLK</sequence>
<evidence type="ECO:0008006" key="3">
    <source>
        <dbReference type="Google" id="ProtNLM"/>
    </source>
</evidence>
<protein>
    <recommendedName>
        <fullName evidence="3">Fur-regulated basic protein A</fullName>
    </recommendedName>
</protein>
<dbReference type="Proteomes" id="UP000808914">
    <property type="component" value="Unassembled WGS sequence"/>
</dbReference>
<comment type="caution">
    <text evidence="1">The sequence shown here is derived from an EMBL/GenBank/DDBJ whole genome shotgun (WGS) entry which is preliminary data.</text>
</comment>
<evidence type="ECO:0000313" key="1">
    <source>
        <dbReference type="EMBL" id="MBM7644009.1"/>
    </source>
</evidence>
<dbReference type="RefSeq" id="WP_205001978.1">
    <property type="nucleotide sequence ID" value="NZ_JAFBER010000001.1"/>
</dbReference>
<dbReference type="EMBL" id="JAFBER010000001">
    <property type="protein sequence ID" value="MBM7644009.1"/>
    <property type="molecule type" value="Genomic_DNA"/>
</dbReference>
<proteinExistence type="predicted"/>
<reference evidence="1 2" key="1">
    <citation type="submission" date="2021-01" db="EMBL/GenBank/DDBJ databases">
        <title>Genomic Encyclopedia of Type Strains, Phase IV (KMG-IV): sequencing the most valuable type-strain genomes for metagenomic binning, comparative biology and taxonomic classification.</title>
        <authorList>
            <person name="Goeker M."/>
        </authorList>
    </citation>
    <scope>NUCLEOTIDE SEQUENCE [LARGE SCALE GENOMIC DNA]</scope>
    <source>
        <strain evidence="1 2">DSM 28236</strain>
    </source>
</reference>
<accession>A0ABS2PVC2</accession>
<evidence type="ECO:0000313" key="2">
    <source>
        <dbReference type="Proteomes" id="UP000808914"/>
    </source>
</evidence>
<keyword evidence="2" id="KW-1185">Reference proteome</keyword>